<dbReference type="Gene3D" id="3.90.226.10">
    <property type="entry name" value="2-enoyl-CoA Hydratase, Chain A, domain 1"/>
    <property type="match status" value="1"/>
</dbReference>
<keyword evidence="8" id="KW-1133">Transmembrane helix</keyword>
<comment type="caution">
    <text evidence="9">The sequence shown here is derived from an EMBL/GenBank/DDBJ whole genome shotgun (WGS) entry which is preliminary data.</text>
</comment>
<evidence type="ECO:0000256" key="1">
    <source>
        <dbReference type="ARBA" id="ARBA00000452"/>
    </source>
</evidence>
<protein>
    <recommendedName>
        <fullName evidence="5">Delta(3)-Delta(2)-enoyl-CoA isomerase</fullName>
        <ecNumber evidence="5">5.3.3.8</ecNumber>
    </recommendedName>
</protein>
<organism evidence="9 10">
    <name type="scientific">Corchorus olitorius</name>
    <dbReference type="NCBI Taxonomy" id="93759"/>
    <lineage>
        <taxon>Eukaryota</taxon>
        <taxon>Viridiplantae</taxon>
        <taxon>Streptophyta</taxon>
        <taxon>Embryophyta</taxon>
        <taxon>Tracheophyta</taxon>
        <taxon>Spermatophyta</taxon>
        <taxon>Magnoliopsida</taxon>
        <taxon>eudicotyledons</taxon>
        <taxon>Gunneridae</taxon>
        <taxon>Pentapetalae</taxon>
        <taxon>rosids</taxon>
        <taxon>malvids</taxon>
        <taxon>Malvales</taxon>
        <taxon>Malvaceae</taxon>
        <taxon>Grewioideae</taxon>
        <taxon>Apeibeae</taxon>
        <taxon>Corchorus</taxon>
    </lineage>
</organism>
<dbReference type="STRING" id="93759.A0A1R3JPZ1"/>
<accession>A0A1R3JPZ1</accession>
<dbReference type="GO" id="GO:0005777">
    <property type="term" value="C:peroxisome"/>
    <property type="evidence" value="ECO:0007669"/>
    <property type="project" value="TreeGrafter"/>
</dbReference>
<dbReference type="PANTHER" id="PTHR11941:SF84">
    <property type="entry name" value="ENOYL-COA DELTA ISOMERASE 1, PEROXISOMAL"/>
    <property type="match status" value="1"/>
</dbReference>
<comment type="catalytic activity">
    <reaction evidence="2">
        <text>a (3E)-enoyl-CoA = a 4-saturated (2E)-enoyl-CoA</text>
        <dbReference type="Rhea" id="RHEA:45228"/>
        <dbReference type="ChEBI" id="CHEBI:58521"/>
        <dbReference type="ChEBI" id="CHEBI:85097"/>
        <dbReference type="EC" id="5.3.3.8"/>
    </reaction>
</comment>
<dbReference type="GO" id="GO:0004165">
    <property type="term" value="F:delta(3)-delta(2)-enoyl-CoA isomerase activity"/>
    <property type="evidence" value="ECO:0007669"/>
    <property type="project" value="UniProtKB-EC"/>
</dbReference>
<dbReference type="AlphaFoldDB" id="A0A1R3JPZ1"/>
<keyword evidence="6" id="KW-0276">Fatty acid metabolism</keyword>
<dbReference type="GO" id="GO:0006635">
    <property type="term" value="P:fatty acid beta-oxidation"/>
    <property type="evidence" value="ECO:0007669"/>
    <property type="project" value="TreeGrafter"/>
</dbReference>
<evidence type="ECO:0000256" key="8">
    <source>
        <dbReference type="SAM" id="Phobius"/>
    </source>
</evidence>
<reference evidence="10" key="1">
    <citation type="submission" date="2013-09" db="EMBL/GenBank/DDBJ databases">
        <title>Corchorus olitorius genome sequencing.</title>
        <authorList>
            <person name="Alam M."/>
            <person name="Haque M.S."/>
            <person name="Islam M.S."/>
            <person name="Emdad E.M."/>
            <person name="Islam M.M."/>
            <person name="Ahmed B."/>
            <person name="Halim A."/>
            <person name="Hossen Q.M.M."/>
            <person name="Hossain M.Z."/>
            <person name="Ahmed R."/>
            <person name="Khan M.M."/>
            <person name="Islam R."/>
            <person name="Rashid M.M."/>
            <person name="Khan S.A."/>
            <person name="Rahman M.S."/>
            <person name="Alam M."/>
            <person name="Yahiya A.S."/>
            <person name="Khan M.S."/>
            <person name="Azam M.S."/>
            <person name="Haque T."/>
            <person name="Lashkar M.Z.H."/>
            <person name="Akhand A.I."/>
            <person name="Morshed G."/>
            <person name="Roy S."/>
            <person name="Uddin K.S."/>
            <person name="Rabeya T."/>
            <person name="Hossain A.S."/>
            <person name="Chowdhury A."/>
            <person name="Snigdha A.R."/>
            <person name="Mortoza M.S."/>
            <person name="Matin S.A."/>
            <person name="Hoque S.M.E."/>
            <person name="Islam M.K."/>
            <person name="Roy D.K."/>
            <person name="Haider R."/>
            <person name="Moosa M.M."/>
            <person name="Elias S.M."/>
            <person name="Hasan A.M."/>
            <person name="Jahan S."/>
            <person name="Shafiuddin M."/>
            <person name="Mahmood N."/>
            <person name="Shommy N.S."/>
        </authorList>
    </citation>
    <scope>NUCLEOTIDE SEQUENCE [LARGE SCALE GENOMIC DNA]</scope>
    <source>
        <strain evidence="10">cv. O-4</strain>
    </source>
</reference>
<dbReference type="Pfam" id="PF00378">
    <property type="entry name" value="ECH_1"/>
    <property type="match status" value="1"/>
</dbReference>
<dbReference type="PANTHER" id="PTHR11941">
    <property type="entry name" value="ENOYL-COA HYDRATASE-RELATED"/>
    <property type="match status" value="1"/>
</dbReference>
<dbReference type="CDD" id="cd06558">
    <property type="entry name" value="crotonase-like"/>
    <property type="match status" value="1"/>
</dbReference>
<gene>
    <name evidence="9" type="ORF">COLO4_14965</name>
</gene>
<evidence type="ECO:0000313" key="9">
    <source>
        <dbReference type="EMBL" id="OMO96929.1"/>
    </source>
</evidence>
<proteinExistence type="inferred from homology"/>
<dbReference type="Proteomes" id="UP000187203">
    <property type="component" value="Unassembled WGS sequence"/>
</dbReference>
<dbReference type="FunFam" id="3.90.226.10:FF:000049">
    <property type="entry name" value="Enoyl-CoA delta isomerase 3"/>
    <property type="match status" value="1"/>
</dbReference>
<evidence type="ECO:0000256" key="2">
    <source>
        <dbReference type="ARBA" id="ARBA00000765"/>
    </source>
</evidence>
<keyword evidence="8" id="KW-0472">Membrane</keyword>
<evidence type="ECO:0000256" key="6">
    <source>
        <dbReference type="ARBA" id="ARBA00022832"/>
    </source>
</evidence>
<keyword evidence="7" id="KW-0443">Lipid metabolism</keyword>
<dbReference type="EMBL" id="AWUE01015535">
    <property type="protein sequence ID" value="OMO96929.1"/>
    <property type="molecule type" value="Genomic_DNA"/>
</dbReference>
<dbReference type="EC" id="5.3.3.8" evidence="5"/>
<dbReference type="InterPro" id="IPR029045">
    <property type="entry name" value="ClpP/crotonase-like_dom_sf"/>
</dbReference>
<evidence type="ECO:0000256" key="7">
    <source>
        <dbReference type="ARBA" id="ARBA00023098"/>
    </source>
</evidence>
<evidence type="ECO:0000256" key="5">
    <source>
        <dbReference type="ARBA" id="ARBA00012064"/>
    </source>
</evidence>
<keyword evidence="8" id="KW-0812">Transmembrane</keyword>
<feature type="transmembrane region" description="Helical" evidence="8">
    <location>
        <begin position="85"/>
        <end position="114"/>
    </location>
</feature>
<name>A0A1R3JPZ1_9ROSI</name>
<dbReference type="SUPFAM" id="SSF52096">
    <property type="entry name" value="ClpP/crotonase"/>
    <property type="match status" value="1"/>
</dbReference>
<dbReference type="OrthoDB" id="410701at2759"/>
<dbReference type="InterPro" id="IPR001753">
    <property type="entry name" value="Enoyl-CoA_hydra/iso"/>
</dbReference>
<comment type="similarity">
    <text evidence="4">Belongs to the enoyl-CoA hydratase/isomerase family.</text>
</comment>
<evidence type="ECO:0000256" key="3">
    <source>
        <dbReference type="ARBA" id="ARBA00005005"/>
    </source>
</evidence>
<evidence type="ECO:0000313" key="10">
    <source>
        <dbReference type="Proteomes" id="UP000187203"/>
    </source>
</evidence>
<comment type="pathway">
    <text evidence="3">Lipid metabolism; fatty acid beta-oxidation.</text>
</comment>
<sequence length="235" mass="25851">MCTLEKLGNLFILTITGEDQHRLNPARIDAIRSALDRVRADPGSHSSSALITTAQGKFFSNGFDLDWAHSSPDRFGLMSSKLRALIIELLCFPMPTIAAVTGHASAAGLVLVLAHDYLLMRKDRGFLYMSETDIGLKIPSSAMALIKSKIGDPMTRRDVILKAAKITGKEAVERKIVHGGYDSAEETLKGAISLGQELAKRGWDGQVYSQNRMSLFKDVLDEYDLKNTNRVLSKI</sequence>
<comment type="catalytic activity">
    <reaction evidence="1">
        <text>a (3Z)-enoyl-CoA = a 4-saturated (2E)-enoyl-CoA</text>
        <dbReference type="Rhea" id="RHEA:45900"/>
        <dbReference type="ChEBI" id="CHEBI:85097"/>
        <dbReference type="ChEBI" id="CHEBI:85489"/>
        <dbReference type="EC" id="5.3.3.8"/>
    </reaction>
</comment>
<evidence type="ECO:0000256" key="4">
    <source>
        <dbReference type="ARBA" id="ARBA00005254"/>
    </source>
</evidence>
<keyword evidence="10" id="KW-1185">Reference proteome</keyword>